<accession>A0ABQ0AGW9</accession>
<proteinExistence type="predicted"/>
<organism evidence="2 3">
    <name type="scientific">Pseudophaeobacter arcticus</name>
    <dbReference type="NCBI Taxonomy" id="385492"/>
    <lineage>
        <taxon>Bacteria</taxon>
        <taxon>Pseudomonadati</taxon>
        <taxon>Pseudomonadota</taxon>
        <taxon>Alphaproteobacteria</taxon>
        <taxon>Rhodobacterales</taxon>
        <taxon>Paracoccaceae</taxon>
        <taxon>Pseudophaeobacter</taxon>
    </lineage>
</organism>
<dbReference type="Proteomes" id="UP001441944">
    <property type="component" value="Unassembled WGS sequence"/>
</dbReference>
<evidence type="ECO:0000313" key="2">
    <source>
        <dbReference type="EMBL" id="GAA6195127.1"/>
    </source>
</evidence>
<protein>
    <submittedName>
        <fullName evidence="2">Uncharacterized protein</fullName>
    </submittedName>
</protein>
<keyword evidence="3" id="KW-1185">Reference proteome</keyword>
<reference evidence="2 3" key="1">
    <citation type="submission" date="2024-04" db="EMBL/GenBank/DDBJ databases">
        <title>Draft genome sequence of Pseudophaeobacter arcticus NBRC 116598.</title>
        <authorList>
            <person name="Miyakawa T."/>
            <person name="Kusuya Y."/>
            <person name="Miura T."/>
        </authorList>
    </citation>
    <scope>NUCLEOTIDE SEQUENCE [LARGE SCALE GENOMIC DNA]</scope>
    <source>
        <strain evidence="2 3">SU-CL00105</strain>
    </source>
</reference>
<evidence type="ECO:0000256" key="1">
    <source>
        <dbReference type="SAM" id="MobiDB-lite"/>
    </source>
</evidence>
<evidence type="ECO:0000313" key="3">
    <source>
        <dbReference type="Proteomes" id="UP001441944"/>
    </source>
</evidence>
<name>A0ABQ0AGW9_9RHOB</name>
<comment type="caution">
    <text evidence="2">The sequence shown here is derived from an EMBL/GenBank/DDBJ whole genome shotgun (WGS) entry which is preliminary data.</text>
</comment>
<gene>
    <name evidence="2" type="ORF">NBRC116598_05710</name>
</gene>
<dbReference type="EMBL" id="BAABWU010000001">
    <property type="protein sequence ID" value="GAA6195127.1"/>
    <property type="molecule type" value="Genomic_DNA"/>
</dbReference>
<feature type="region of interest" description="Disordered" evidence="1">
    <location>
        <begin position="1"/>
        <end position="29"/>
    </location>
</feature>
<sequence>MLKQTVGPQPAKDGSFFDQTGSGCGTGPKRLSTRLNLLKGRIGIKALYLGPHF</sequence>